<organism evidence="2">
    <name type="scientific">Tetraselmis sp. GSL018</name>
    <dbReference type="NCBI Taxonomy" id="582737"/>
    <lineage>
        <taxon>Eukaryota</taxon>
        <taxon>Viridiplantae</taxon>
        <taxon>Chlorophyta</taxon>
        <taxon>core chlorophytes</taxon>
        <taxon>Chlorodendrophyceae</taxon>
        <taxon>Chlorodendrales</taxon>
        <taxon>Chlorodendraceae</taxon>
        <taxon>Tetraselmis</taxon>
    </lineage>
</organism>
<reference evidence="2" key="1">
    <citation type="submission" date="2014-05" db="EMBL/GenBank/DDBJ databases">
        <title>The transcriptome of the halophilic microalga Tetraselmis sp. GSL018 isolated from the Great Salt Lake, Utah.</title>
        <authorList>
            <person name="Jinkerson R.E."/>
            <person name="D'Adamo S."/>
            <person name="Posewitz M.C."/>
        </authorList>
    </citation>
    <scope>NUCLEOTIDE SEQUENCE</scope>
    <source>
        <strain evidence="2">GSL018</strain>
    </source>
</reference>
<feature type="transmembrane region" description="Helical" evidence="1">
    <location>
        <begin position="37"/>
        <end position="57"/>
    </location>
</feature>
<evidence type="ECO:0000256" key="1">
    <source>
        <dbReference type="SAM" id="Phobius"/>
    </source>
</evidence>
<protein>
    <submittedName>
        <fullName evidence="2">Uncharacterized protein</fullName>
    </submittedName>
</protein>
<feature type="transmembrane region" description="Helical" evidence="1">
    <location>
        <begin position="241"/>
        <end position="265"/>
    </location>
</feature>
<feature type="transmembrane region" description="Helical" evidence="1">
    <location>
        <begin position="159"/>
        <end position="178"/>
    </location>
</feature>
<name>A0A061SL21_9CHLO</name>
<keyword evidence="1" id="KW-0812">Transmembrane</keyword>
<feature type="non-terminal residue" evidence="2">
    <location>
        <position position="1"/>
    </location>
</feature>
<feature type="non-terminal residue" evidence="2">
    <location>
        <position position="280"/>
    </location>
</feature>
<evidence type="ECO:0000313" key="2">
    <source>
        <dbReference type="EMBL" id="JAC83729.1"/>
    </source>
</evidence>
<keyword evidence="1" id="KW-1133">Transmembrane helix</keyword>
<gene>
    <name evidence="2" type="ORF">TSPGSL018_2665</name>
</gene>
<sequence length="280" mass="31292">ILVTLVQYVLVTLDNAWPALGAVTNRYRFYPALQALDLFRILLGFATSTYLIGKFAFRASLMRHGRNVFAASHKYRRRGSHWTTAASRGVFAECSASITYCHNLMVTWISIMLAIDAVSKVVSHFSDLAGATSSEQDHYVYLTCGEGFNLCRAGWEVSFFFPWIVSGQLVMMLTMVWFTPVRFWSAVTLKAVGLTDSRRLKRFLHHAIPLALVSLVWSCSTVVVSLVWIDTLAAPRQGMEAFFVFSLGNVVFQLVAVAWCCGLGLSRHRAVPPPVRLSAR</sequence>
<accession>A0A061SL21</accession>
<keyword evidence="1" id="KW-0472">Membrane</keyword>
<proteinExistence type="predicted"/>
<feature type="transmembrane region" description="Helical" evidence="1">
    <location>
        <begin position="207"/>
        <end position="229"/>
    </location>
</feature>
<dbReference type="EMBL" id="GBEZ01001229">
    <property type="protein sequence ID" value="JAC83729.1"/>
    <property type="molecule type" value="Transcribed_RNA"/>
</dbReference>
<dbReference type="AlphaFoldDB" id="A0A061SL21"/>